<protein>
    <recommendedName>
        <fullName evidence="5">Protein kinase domain-containing protein</fullName>
    </recommendedName>
</protein>
<dbReference type="HOGENOM" id="CLU_000288_176_1_1"/>
<dbReference type="GO" id="GO:0004674">
    <property type="term" value="F:protein serine/threonine kinase activity"/>
    <property type="evidence" value="ECO:0007669"/>
    <property type="project" value="UniProtKB-KW"/>
</dbReference>
<gene>
    <name evidence="6" type="ORF">JL09_g2927</name>
</gene>
<keyword evidence="3" id="KW-0067">ATP-binding</keyword>
<reference evidence="7" key="1">
    <citation type="journal article" date="2014" name="Microb. Cell Fact.">
        <title>Exploiting Issatchenkia orientalis SD108 for succinic acid production.</title>
        <authorList>
            <person name="Xiao H."/>
            <person name="Shao Z."/>
            <person name="Jiang Y."/>
            <person name="Dole S."/>
            <person name="Zhao H."/>
        </authorList>
    </citation>
    <scope>NUCLEOTIDE SEQUENCE [LARGE SCALE GENOMIC DNA]</scope>
    <source>
        <strain evidence="7">SD108</strain>
    </source>
</reference>
<dbReference type="eggNOG" id="KOG0661">
    <property type="taxonomic scope" value="Eukaryota"/>
</dbReference>
<evidence type="ECO:0000256" key="1">
    <source>
        <dbReference type="ARBA" id="ARBA00022527"/>
    </source>
</evidence>
<dbReference type="VEuPathDB" id="FungiDB:C5L36_0D05450"/>
<name>A0A099P0X4_PICKU</name>
<evidence type="ECO:0000313" key="6">
    <source>
        <dbReference type="EMBL" id="KGK37904.1"/>
    </source>
</evidence>
<evidence type="ECO:0000313" key="7">
    <source>
        <dbReference type="Proteomes" id="UP000029867"/>
    </source>
</evidence>
<dbReference type="Gene3D" id="1.10.510.10">
    <property type="entry name" value="Transferase(Phosphotransferase) domain 1"/>
    <property type="match status" value="1"/>
</dbReference>
<dbReference type="InterPro" id="IPR011009">
    <property type="entry name" value="Kinase-like_dom_sf"/>
</dbReference>
<dbReference type="PROSITE" id="PS00108">
    <property type="entry name" value="PROTEIN_KINASE_ST"/>
    <property type="match status" value="1"/>
</dbReference>
<dbReference type="InterPro" id="IPR008271">
    <property type="entry name" value="Ser/Thr_kinase_AS"/>
</dbReference>
<sequence>MADVKSMCFENEISVKTFSARYQKLGEMGSGSFGTVSLCRMKPGVIDSQKREMATRQGTLMRPLSINIKYMNDLVAIKTMNKQLKKNSDYSRVKEIQFIFQVDSHFNLVQIIDVFIDRTHLKLNIVMENLDQNLYQLMKTRRGNVFSPKTLKSVLSQLLSALLHIHKHLFFHRDVKPENILVMQNLNYFGSRHNIPSIQRDNSYIIKLADYGLARHLGNGKQFTAYVSTRWYRSPEILLRQNYYSFPIDIWAFGCVAVECATFCPLFPGKNELDQCCKIMEFLGNPTKSFQLAAIQNAENSIYGYNYNVNHHYKTMVPFGGFWDGAKDLAAQLGLKFPRHFGYRLETLVRRSDFTLKEKTDFFSMVKQCLTWDPEKRITALGLSKCEYFEDSNYLMETQKENETIDPLFMNTSNKSNSDSFIRSKMLAGILPAKNYFQNSINANSFDTQTGVLQKREVRQLYQPLIYPKVSLSSCLGFCQNKLNVKKDSNSLVTGVSQMRDKSLRSKKITHMVMLEEDYSDYVTFYPSNPASEADTSCYTTKPSAYLKHNSGNPVAIKKHFSNGLPEIGNKVNRTDEDTLSPDTSGKKAVGGCNVDNNDSDNNEVEVDEVDEVDDDDDDDDDDEVDEVDDDDDDDSNSCGNYNSLSQDQKLTPLEIGKISSFLQTGGIKVSEAGIQINRNKGNFDMIDALNFTLDDENITEDKCICPWDEYQS</sequence>
<feature type="region of interest" description="Disordered" evidence="4">
    <location>
        <begin position="568"/>
        <end position="646"/>
    </location>
</feature>
<dbReference type="SMART" id="SM00220">
    <property type="entry name" value="S_TKc"/>
    <property type="match status" value="1"/>
</dbReference>
<evidence type="ECO:0000256" key="3">
    <source>
        <dbReference type="ARBA" id="ARBA00022840"/>
    </source>
</evidence>
<feature type="compositionally biased region" description="Acidic residues" evidence="4">
    <location>
        <begin position="598"/>
        <end position="636"/>
    </location>
</feature>
<evidence type="ECO:0000259" key="5">
    <source>
        <dbReference type="PROSITE" id="PS50011"/>
    </source>
</evidence>
<dbReference type="EMBL" id="JQFK01000027">
    <property type="protein sequence ID" value="KGK37904.1"/>
    <property type="molecule type" value="Genomic_DNA"/>
</dbReference>
<comment type="caution">
    <text evidence="6">The sequence shown here is derived from an EMBL/GenBank/DDBJ whole genome shotgun (WGS) entry which is preliminary data.</text>
</comment>
<feature type="domain" description="Protein kinase" evidence="5">
    <location>
        <begin position="22"/>
        <end position="389"/>
    </location>
</feature>
<dbReference type="PANTHER" id="PTHR24055">
    <property type="entry name" value="MITOGEN-ACTIVATED PROTEIN KINASE"/>
    <property type="match status" value="1"/>
</dbReference>
<dbReference type="AlphaFoldDB" id="A0A099P0X4"/>
<accession>A0A099P0X4</accession>
<dbReference type="Proteomes" id="UP000029867">
    <property type="component" value="Unassembled WGS sequence"/>
</dbReference>
<evidence type="ECO:0000256" key="4">
    <source>
        <dbReference type="SAM" id="MobiDB-lite"/>
    </source>
</evidence>
<evidence type="ECO:0000256" key="2">
    <source>
        <dbReference type="ARBA" id="ARBA00022741"/>
    </source>
</evidence>
<dbReference type="SUPFAM" id="SSF56112">
    <property type="entry name" value="Protein kinase-like (PK-like)"/>
    <property type="match status" value="1"/>
</dbReference>
<keyword evidence="1" id="KW-0723">Serine/threonine-protein kinase</keyword>
<dbReference type="Pfam" id="PF00069">
    <property type="entry name" value="Pkinase"/>
    <property type="match status" value="1"/>
</dbReference>
<keyword evidence="1" id="KW-0808">Transferase</keyword>
<keyword evidence="2" id="KW-0547">Nucleotide-binding</keyword>
<proteinExistence type="predicted"/>
<dbReference type="Gene3D" id="3.30.200.20">
    <property type="entry name" value="Phosphorylase Kinase, domain 1"/>
    <property type="match status" value="1"/>
</dbReference>
<dbReference type="GO" id="GO:0005524">
    <property type="term" value="F:ATP binding"/>
    <property type="evidence" value="ECO:0007669"/>
    <property type="project" value="UniProtKB-KW"/>
</dbReference>
<organism evidence="6 7">
    <name type="scientific">Pichia kudriavzevii</name>
    <name type="common">Yeast</name>
    <name type="synonym">Issatchenkia orientalis</name>
    <dbReference type="NCBI Taxonomy" id="4909"/>
    <lineage>
        <taxon>Eukaryota</taxon>
        <taxon>Fungi</taxon>
        <taxon>Dikarya</taxon>
        <taxon>Ascomycota</taxon>
        <taxon>Saccharomycotina</taxon>
        <taxon>Pichiomycetes</taxon>
        <taxon>Pichiales</taxon>
        <taxon>Pichiaceae</taxon>
        <taxon>Pichia</taxon>
    </lineage>
</organism>
<dbReference type="InterPro" id="IPR000719">
    <property type="entry name" value="Prot_kinase_dom"/>
</dbReference>
<dbReference type="InterPro" id="IPR050117">
    <property type="entry name" value="MAPK"/>
</dbReference>
<dbReference type="PROSITE" id="PS50011">
    <property type="entry name" value="PROTEIN_KINASE_DOM"/>
    <property type="match status" value="1"/>
</dbReference>
<keyword evidence="1" id="KW-0418">Kinase</keyword>